<proteinExistence type="predicted"/>
<feature type="region of interest" description="Disordered" evidence="1">
    <location>
        <begin position="72"/>
        <end position="93"/>
    </location>
</feature>
<reference evidence="2" key="1">
    <citation type="submission" date="2020-05" db="EMBL/GenBank/DDBJ databases">
        <authorList>
            <person name="Chiriac C."/>
            <person name="Salcher M."/>
            <person name="Ghai R."/>
            <person name="Kavagutti S V."/>
        </authorList>
    </citation>
    <scope>NUCLEOTIDE SEQUENCE</scope>
</reference>
<evidence type="ECO:0000313" key="2">
    <source>
        <dbReference type="EMBL" id="CAB4347424.1"/>
    </source>
</evidence>
<protein>
    <submittedName>
        <fullName evidence="2">Unannotated protein</fullName>
    </submittedName>
</protein>
<name>A0A6J5ZXQ3_9ZZZZ</name>
<accession>A0A6J5ZXQ3</accession>
<dbReference type="AlphaFoldDB" id="A0A6J5ZXQ3"/>
<gene>
    <name evidence="2" type="ORF">UFOPK3547_01677</name>
</gene>
<dbReference type="EMBL" id="CAESAN010000204">
    <property type="protein sequence ID" value="CAB4347424.1"/>
    <property type="molecule type" value="Genomic_DNA"/>
</dbReference>
<sequence>MDEMATPAQVAEALHTTEAGLAQMRYRGDGPVFARVGRRRVLYRWLDVAKWVEESLHIRTDQALVDDEQSLRHGADCAQPQAHTRLRDSGGSG</sequence>
<evidence type="ECO:0000256" key="1">
    <source>
        <dbReference type="SAM" id="MobiDB-lite"/>
    </source>
</evidence>
<organism evidence="2">
    <name type="scientific">freshwater metagenome</name>
    <dbReference type="NCBI Taxonomy" id="449393"/>
    <lineage>
        <taxon>unclassified sequences</taxon>
        <taxon>metagenomes</taxon>
        <taxon>ecological metagenomes</taxon>
    </lineage>
</organism>